<dbReference type="EMBL" id="CP011367">
    <property type="protein sequence ID" value="AKJ94160.1"/>
    <property type="molecule type" value="Genomic_DNA"/>
</dbReference>
<evidence type="ECO:0000256" key="9">
    <source>
        <dbReference type="ARBA" id="ARBA00022837"/>
    </source>
</evidence>
<organism evidence="17 18">
    <name type="scientific">Thioalkalivibrio versutus</name>
    <dbReference type="NCBI Taxonomy" id="106634"/>
    <lineage>
        <taxon>Bacteria</taxon>
        <taxon>Pseudomonadati</taxon>
        <taxon>Pseudomonadota</taxon>
        <taxon>Gammaproteobacteria</taxon>
        <taxon>Chromatiales</taxon>
        <taxon>Ectothiorhodospiraceae</taxon>
        <taxon>Thioalkalivibrio</taxon>
    </lineage>
</organism>
<dbReference type="PANTHER" id="PTHR30012:SF0">
    <property type="entry name" value="TYPE II SECRETION SYSTEM PROTEIN F-RELATED"/>
    <property type="match status" value="1"/>
</dbReference>
<evidence type="ECO:0000256" key="8">
    <source>
        <dbReference type="ARBA" id="ARBA00022723"/>
    </source>
</evidence>
<dbReference type="GO" id="GO:0046872">
    <property type="term" value="F:metal ion binding"/>
    <property type="evidence" value="ECO:0007669"/>
    <property type="project" value="UniProtKB-KW"/>
</dbReference>
<dbReference type="InterPro" id="IPR003004">
    <property type="entry name" value="GspF/PilC"/>
</dbReference>
<reference evidence="17 18" key="1">
    <citation type="submission" date="2015-04" db="EMBL/GenBank/DDBJ databases">
        <title>Complete Sequence for the Genome of the Thioalkalivibrio versutus D301.</title>
        <authorList>
            <person name="Mu T."/>
            <person name="Zhou J."/>
            <person name="Xu X."/>
        </authorList>
    </citation>
    <scope>NUCLEOTIDE SEQUENCE [LARGE SCALE GENOMIC DNA]</scope>
    <source>
        <strain evidence="17 18">D301</strain>
    </source>
</reference>
<dbReference type="GO" id="GO:0005886">
    <property type="term" value="C:plasma membrane"/>
    <property type="evidence" value="ECO:0007669"/>
    <property type="project" value="UniProtKB-SubCell"/>
</dbReference>
<dbReference type="PATRIC" id="fig|106634.4.peg.344"/>
<evidence type="ECO:0000259" key="16">
    <source>
        <dbReference type="Pfam" id="PF00482"/>
    </source>
</evidence>
<evidence type="ECO:0000256" key="5">
    <source>
        <dbReference type="ARBA" id="ARBA00022475"/>
    </source>
</evidence>
<keyword evidence="18" id="KW-1185">Reference proteome</keyword>
<feature type="transmembrane region" description="Helical" evidence="15">
    <location>
        <begin position="381"/>
        <end position="402"/>
    </location>
</feature>
<evidence type="ECO:0000256" key="14">
    <source>
        <dbReference type="RuleBase" id="RU003923"/>
    </source>
</evidence>
<dbReference type="GO" id="GO:0015628">
    <property type="term" value="P:protein secretion by the type II secretion system"/>
    <property type="evidence" value="ECO:0007669"/>
    <property type="project" value="InterPro"/>
</dbReference>
<name>A0A0G3FYY3_9GAMM</name>
<dbReference type="FunFam" id="1.20.81.30:FF:000001">
    <property type="entry name" value="Type II secretion system protein F"/>
    <property type="match status" value="2"/>
</dbReference>
<protein>
    <recommendedName>
        <fullName evidence="13">General secretion pathway protein F</fullName>
    </recommendedName>
</protein>
<keyword evidence="12 15" id="KW-0472">Membrane</keyword>
<evidence type="ECO:0000256" key="2">
    <source>
        <dbReference type="ARBA" id="ARBA00004429"/>
    </source>
</evidence>
<dbReference type="KEGG" id="tvr:TVD_01685"/>
<dbReference type="AlphaFoldDB" id="A0A0G3FYY3"/>
<keyword evidence="8" id="KW-0479">Metal-binding</keyword>
<keyword evidence="7 14" id="KW-0812">Transmembrane</keyword>
<comment type="function">
    <text evidence="1">Component of the type II secretion system inner membrane complex required for the energy-dependent secretion of extracellular factors such as proteases and toxins from the periplasm.</text>
</comment>
<dbReference type="GO" id="GO:0015627">
    <property type="term" value="C:type II protein secretion system complex"/>
    <property type="evidence" value="ECO:0007669"/>
    <property type="project" value="InterPro"/>
</dbReference>
<evidence type="ECO:0000313" key="17">
    <source>
        <dbReference type="EMBL" id="AKJ94160.1"/>
    </source>
</evidence>
<evidence type="ECO:0000256" key="1">
    <source>
        <dbReference type="ARBA" id="ARBA00002684"/>
    </source>
</evidence>
<dbReference type="NCBIfam" id="TIGR02120">
    <property type="entry name" value="GspF"/>
    <property type="match status" value="1"/>
</dbReference>
<feature type="domain" description="Type II secretion system protein GspF" evidence="16">
    <location>
        <begin position="76"/>
        <end position="198"/>
    </location>
</feature>
<comment type="similarity">
    <text evidence="3 14">Belongs to the GSP F family.</text>
</comment>
<evidence type="ECO:0000256" key="12">
    <source>
        <dbReference type="ARBA" id="ARBA00023136"/>
    </source>
</evidence>
<dbReference type="Pfam" id="PF00482">
    <property type="entry name" value="T2SSF"/>
    <property type="match status" value="2"/>
</dbReference>
<evidence type="ECO:0000313" key="18">
    <source>
        <dbReference type="Proteomes" id="UP000064201"/>
    </source>
</evidence>
<feature type="transmembrane region" description="Helical" evidence="15">
    <location>
        <begin position="228"/>
        <end position="247"/>
    </location>
</feature>
<dbReference type="PROSITE" id="PS00874">
    <property type="entry name" value="T2SP_F"/>
    <property type="match status" value="1"/>
</dbReference>
<keyword evidence="5" id="KW-1003">Cell membrane</keyword>
<gene>
    <name evidence="17" type="ORF">TVD_01685</name>
</gene>
<evidence type="ECO:0000256" key="6">
    <source>
        <dbReference type="ARBA" id="ARBA00022519"/>
    </source>
</evidence>
<feature type="domain" description="Type II secretion system protein GspF" evidence="16">
    <location>
        <begin position="278"/>
        <end position="400"/>
    </location>
</feature>
<feature type="transmembrane region" description="Helical" evidence="15">
    <location>
        <begin position="174"/>
        <end position="197"/>
    </location>
</feature>
<keyword evidence="11 15" id="KW-1133">Transmembrane helix</keyword>
<dbReference type="Gene3D" id="1.20.81.30">
    <property type="entry name" value="Type II secretion system (T2SS), domain F"/>
    <property type="match status" value="2"/>
</dbReference>
<dbReference type="InterPro" id="IPR001992">
    <property type="entry name" value="T2SS_GspF/T4SS_PilC_CS"/>
</dbReference>
<evidence type="ECO:0000256" key="11">
    <source>
        <dbReference type="ARBA" id="ARBA00022989"/>
    </source>
</evidence>
<dbReference type="PANTHER" id="PTHR30012">
    <property type="entry name" value="GENERAL SECRETION PATHWAY PROTEIN"/>
    <property type="match status" value="1"/>
</dbReference>
<dbReference type="PRINTS" id="PR00812">
    <property type="entry name" value="BCTERIALGSPF"/>
</dbReference>
<evidence type="ECO:0000256" key="10">
    <source>
        <dbReference type="ARBA" id="ARBA00022927"/>
    </source>
</evidence>
<dbReference type="InterPro" id="IPR042094">
    <property type="entry name" value="T2SS_GspF_sf"/>
</dbReference>
<evidence type="ECO:0000256" key="15">
    <source>
        <dbReference type="SAM" id="Phobius"/>
    </source>
</evidence>
<dbReference type="RefSeq" id="WP_047250648.1">
    <property type="nucleotide sequence ID" value="NZ_CP011367.1"/>
</dbReference>
<dbReference type="InterPro" id="IPR018076">
    <property type="entry name" value="T2SS_GspF_dom"/>
</dbReference>
<evidence type="ECO:0000256" key="4">
    <source>
        <dbReference type="ARBA" id="ARBA00022448"/>
    </source>
</evidence>
<dbReference type="InterPro" id="IPR011850">
    <property type="entry name" value="T2SS_GspF"/>
</dbReference>
<dbReference type="STRING" id="106634.TVD_01685"/>
<dbReference type="OrthoDB" id="9805682at2"/>
<sequence>MPAFEYQALDAAGRTRKGVTEGDTARSVRSQLRSEGLTPLDLLEIGESSAATRGTRTHSGRGGAGSIGALDLALATRQMATLARAGLPVEEWLATVARQSEKQKVRNILSAVRTRVMEGHSLAQALGAFPRAFPEIYRSTVSAGEASGHLHLVLERLAEYLENRHALRQKVMLALIYPVILTLVALGVTVGLVVYVVPEVVQVFEGLDQQLPTLTRMLISTSDLLRTYGLYALIALGVLVALLAHWLRKPGPRMRFDRLVLRLPLVGRLVRGLNTARFARTLSILSASGVSLLDALRTGAEVIDNRPMRAAVEDASLRIREGRSIGQALEETGYFPPITVHLIRSGESSGRLTEMLERAAETQEQEVESRISISMGLFEPLLILTMGGIVLVIVLAILLPIFELNQLVN</sequence>
<evidence type="ECO:0000256" key="7">
    <source>
        <dbReference type="ARBA" id="ARBA00022692"/>
    </source>
</evidence>
<comment type="subcellular location">
    <subcellularLocation>
        <location evidence="2 14">Cell inner membrane</location>
        <topology evidence="2 14">Multi-pass membrane protein</topology>
    </subcellularLocation>
</comment>
<evidence type="ECO:0000256" key="13">
    <source>
        <dbReference type="ARBA" id="ARBA00030750"/>
    </source>
</evidence>
<keyword evidence="10" id="KW-0653">Protein transport</keyword>
<keyword evidence="4 14" id="KW-0813">Transport</keyword>
<evidence type="ECO:0000256" key="3">
    <source>
        <dbReference type="ARBA" id="ARBA00005745"/>
    </source>
</evidence>
<keyword evidence="9" id="KW-0106">Calcium</keyword>
<keyword evidence="6" id="KW-0997">Cell inner membrane</keyword>
<proteinExistence type="inferred from homology"/>
<dbReference type="Proteomes" id="UP000064201">
    <property type="component" value="Chromosome"/>
</dbReference>
<accession>A0A0G3FYY3</accession>